<protein>
    <submittedName>
        <fullName evidence="1">Uncharacterized protein</fullName>
    </submittedName>
</protein>
<dbReference type="Proteomes" id="UP001443914">
    <property type="component" value="Unassembled WGS sequence"/>
</dbReference>
<dbReference type="EMBL" id="JBDFQZ010000007">
    <property type="protein sequence ID" value="KAK9706717.1"/>
    <property type="molecule type" value="Genomic_DNA"/>
</dbReference>
<evidence type="ECO:0000313" key="2">
    <source>
        <dbReference type="Proteomes" id="UP001443914"/>
    </source>
</evidence>
<comment type="caution">
    <text evidence="1">The sequence shown here is derived from an EMBL/GenBank/DDBJ whole genome shotgun (WGS) entry which is preliminary data.</text>
</comment>
<gene>
    <name evidence="1" type="ORF">RND81_07G147000</name>
</gene>
<accession>A0AAW1JR21</accession>
<proteinExistence type="predicted"/>
<sequence length="112" mass="12721">MLSGLSNVPVCAEYGADLTTAALVLDGLCSSFFLYFLYFTRFVLLYSVLYFLRLGHLLSISILGCNSELLSISIFSKFWWAIFRVESSGELFCMWLKINLTCFLGLCTKINR</sequence>
<evidence type="ECO:0000313" key="1">
    <source>
        <dbReference type="EMBL" id="KAK9706717.1"/>
    </source>
</evidence>
<organism evidence="1 2">
    <name type="scientific">Saponaria officinalis</name>
    <name type="common">Common soapwort</name>
    <name type="synonym">Lychnis saponaria</name>
    <dbReference type="NCBI Taxonomy" id="3572"/>
    <lineage>
        <taxon>Eukaryota</taxon>
        <taxon>Viridiplantae</taxon>
        <taxon>Streptophyta</taxon>
        <taxon>Embryophyta</taxon>
        <taxon>Tracheophyta</taxon>
        <taxon>Spermatophyta</taxon>
        <taxon>Magnoliopsida</taxon>
        <taxon>eudicotyledons</taxon>
        <taxon>Gunneridae</taxon>
        <taxon>Pentapetalae</taxon>
        <taxon>Caryophyllales</taxon>
        <taxon>Caryophyllaceae</taxon>
        <taxon>Caryophylleae</taxon>
        <taxon>Saponaria</taxon>
    </lineage>
</organism>
<keyword evidence="2" id="KW-1185">Reference proteome</keyword>
<reference evidence="1" key="1">
    <citation type="submission" date="2024-03" db="EMBL/GenBank/DDBJ databases">
        <title>WGS assembly of Saponaria officinalis var. Norfolk2.</title>
        <authorList>
            <person name="Jenkins J."/>
            <person name="Shu S."/>
            <person name="Grimwood J."/>
            <person name="Barry K."/>
            <person name="Goodstein D."/>
            <person name="Schmutz J."/>
            <person name="Leebens-Mack J."/>
            <person name="Osbourn A."/>
        </authorList>
    </citation>
    <scope>NUCLEOTIDE SEQUENCE [LARGE SCALE GENOMIC DNA]</scope>
    <source>
        <strain evidence="1">JIC</strain>
    </source>
</reference>
<dbReference type="AlphaFoldDB" id="A0AAW1JR21"/>
<name>A0AAW1JR21_SAPOF</name>